<gene>
    <name evidence="2" type="ORF">E3A20_07950</name>
</gene>
<feature type="transmembrane region" description="Helical" evidence="1">
    <location>
        <begin position="380"/>
        <end position="397"/>
    </location>
</feature>
<dbReference type="EMBL" id="SRHE01000113">
    <property type="protein sequence ID" value="TWW10093.1"/>
    <property type="molecule type" value="Genomic_DNA"/>
</dbReference>
<sequence>MVRTAGSREPLRPVIGPSGKWTFRLPQPARGELLLDVGWIWNAQPADSSADSVQELPLVIPGDCLIRSIRAQTASWSGLQVADPVRWEPVFSQESDAAWQWRSGQTGGVSAAIPALTAQNLTLPVRHTKTVTFGETESPLLILAGSELLPGQALTTTIAAWEDVPRSVIFSLQNTLQLESVQLGSQLLTTADVARTVLQAVPATDGTAVRWQILPTALEQLKGPTVLLIRCRQNTPSGSAFYRRLSLLRPRFSAEEAALPVVWSLLSSPGARSIPLGNDFESFDHGLTSALPWSRSAAARHAADLASVISTFSPAVRSAVEACSQPVVGQHSTSGLCLGTAAARELRVIEVPLALQVLAAAPGCALIFMSMSLFRRLSPLIPLVLTPALALTTWIAQPVWSAVFLPAVVAGVLAGLCIAQIQRFLADRRHPGSPIAHTTELPSIFGFPDIAAADVRDNLGATSGSSALQPDLSSGSAR</sequence>
<proteinExistence type="predicted"/>
<feature type="transmembrane region" description="Helical" evidence="1">
    <location>
        <begin position="353"/>
        <end position="373"/>
    </location>
</feature>
<name>A0A5C6M7F1_9PLAN</name>
<keyword evidence="1" id="KW-0812">Transmembrane</keyword>
<evidence type="ECO:0000313" key="2">
    <source>
        <dbReference type="EMBL" id="TWW10093.1"/>
    </source>
</evidence>
<keyword evidence="1" id="KW-0472">Membrane</keyword>
<evidence type="ECO:0000313" key="3">
    <source>
        <dbReference type="Proteomes" id="UP000321083"/>
    </source>
</evidence>
<dbReference type="AlphaFoldDB" id="A0A5C6M7F1"/>
<protein>
    <submittedName>
        <fullName evidence="2">Uncharacterized protein</fullName>
    </submittedName>
</protein>
<accession>A0A5C6M7F1</accession>
<feature type="transmembrane region" description="Helical" evidence="1">
    <location>
        <begin position="403"/>
        <end position="421"/>
    </location>
</feature>
<reference evidence="2 3" key="2">
    <citation type="submission" date="2019-08" db="EMBL/GenBank/DDBJ databases">
        <authorList>
            <person name="Henke P."/>
        </authorList>
    </citation>
    <scope>NUCLEOTIDE SEQUENCE [LARGE SCALE GENOMIC DNA]</scope>
    <source>
        <strain evidence="2">Phe10_nw2017</strain>
    </source>
</reference>
<keyword evidence="1" id="KW-1133">Transmembrane helix</keyword>
<reference evidence="2 3" key="1">
    <citation type="submission" date="2019-08" db="EMBL/GenBank/DDBJ databases">
        <title>100 year-old enigma solved: identification of Planctomyces bekefii, the type genus and species of the phylum Planctomycetes.</title>
        <authorList>
            <person name="Svetlana D.N."/>
            <person name="Overmann J."/>
        </authorList>
    </citation>
    <scope>NUCLEOTIDE SEQUENCE [LARGE SCALE GENOMIC DNA]</scope>
    <source>
        <strain evidence="2">Phe10_nw2017</strain>
    </source>
</reference>
<dbReference type="Proteomes" id="UP000321083">
    <property type="component" value="Unassembled WGS sequence"/>
</dbReference>
<organism evidence="2 3">
    <name type="scientific">Planctomyces bekefii</name>
    <dbReference type="NCBI Taxonomy" id="1653850"/>
    <lineage>
        <taxon>Bacteria</taxon>
        <taxon>Pseudomonadati</taxon>
        <taxon>Planctomycetota</taxon>
        <taxon>Planctomycetia</taxon>
        <taxon>Planctomycetales</taxon>
        <taxon>Planctomycetaceae</taxon>
        <taxon>Planctomyces</taxon>
    </lineage>
</organism>
<evidence type="ECO:0000256" key="1">
    <source>
        <dbReference type="SAM" id="Phobius"/>
    </source>
</evidence>
<keyword evidence="3" id="KW-1185">Reference proteome</keyword>
<comment type="caution">
    <text evidence="2">The sequence shown here is derived from an EMBL/GenBank/DDBJ whole genome shotgun (WGS) entry which is preliminary data.</text>
</comment>